<dbReference type="InterPro" id="IPR050245">
    <property type="entry name" value="PrsA_foldase"/>
</dbReference>
<feature type="domain" description="PpiC" evidence="6">
    <location>
        <begin position="104"/>
        <end position="203"/>
    </location>
</feature>
<dbReference type="EMBL" id="BARS01042201">
    <property type="protein sequence ID" value="GAG40258.1"/>
    <property type="molecule type" value="Genomic_DNA"/>
</dbReference>
<dbReference type="InterPro" id="IPR027304">
    <property type="entry name" value="Trigger_fact/SurA_dom_sf"/>
</dbReference>
<organism evidence="7">
    <name type="scientific">marine sediment metagenome</name>
    <dbReference type="NCBI Taxonomy" id="412755"/>
    <lineage>
        <taxon>unclassified sequences</taxon>
        <taxon>metagenomes</taxon>
        <taxon>ecological metagenomes</taxon>
    </lineage>
</organism>
<keyword evidence="3" id="KW-0732">Signal</keyword>
<gene>
    <name evidence="7" type="ORF">S01H1_64053</name>
</gene>
<comment type="catalytic activity">
    <reaction evidence="1">
        <text>[protein]-peptidylproline (omega=180) = [protein]-peptidylproline (omega=0)</text>
        <dbReference type="Rhea" id="RHEA:16237"/>
        <dbReference type="Rhea" id="RHEA-COMP:10747"/>
        <dbReference type="Rhea" id="RHEA-COMP:10748"/>
        <dbReference type="ChEBI" id="CHEBI:83833"/>
        <dbReference type="ChEBI" id="CHEBI:83834"/>
        <dbReference type="EC" id="5.2.1.8"/>
    </reaction>
</comment>
<keyword evidence="4" id="KW-0697">Rotamase</keyword>
<dbReference type="Pfam" id="PF13616">
    <property type="entry name" value="Rotamase_3"/>
    <property type="match status" value="1"/>
</dbReference>
<accession>X0XUF4</accession>
<evidence type="ECO:0000256" key="3">
    <source>
        <dbReference type="ARBA" id="ARBA00022729"/>
    </source>
</evidence>
<evidence type="ECO:0000256" key="5">
    <source>
        <dbReference type="ARBA" id="ARBA00023235"/>
    </source>
</evidence>
<evidence type="ECO:0000256" key="4">
    <source>
        <dbReference type="ARBA" id="ARBA00023110"/>
    </source>
</evidence>
<dbReference type="SUPFAM" id="SSF54534">
    <property type="entry name" value="FKBP-like"/>
    <property type="match status" value="2"/>
</dbReference>
<evidence type="ECO:0000256" key="1">
    <source>
        <dbReference type="ARBA" id="ARBA00000971"/>
    </source>
</evidence>
<dbReference type="SUPFAM" id="SSF109998">
    <property type="entry name" value="Triger factor/SurA peptide-binding domain-like"/>
    <property type="match status" value="1"/>
</dbReference>
<dbReference type="Gene3D" id="1.10.4030.10">
    <property type="entry name" value="Porin chaperone SurA, peptide-binding domain"/>
    <property type="match status" value="1"/>
</dbReference>
<dbReference type="InterPro" id="IPR023058">
    <property type="entry name" value="PPIase_PpiC_CS"/>
</dbReference>
<sequence>DDKLLLVQAEKDTSLRVTDREVSEALDQHIRQIRQQFPSQEEFERQLAQEGFTELKLRRKYKEEVKNQILKEKLVNARLRQVKLSNMEVREFHQIHKDSLPQRPESIRLAHLLVSLQPSEGTVEAIKSLAFRVLESARSGADFSELAAEYSHDPSSERGGDLGFFSPGDMVPEFELALSALKPGEISGLVKTQFGYHIIKLEQRAGEKVKARHILFMLRPSQEDERTALRLADSLYQLVQTGTDFSQLAREF</sequence>
<dbReference type="GO" id="GO:0003755">
    <property type="term" value="F:peptidyl-prolyl cis-trans isomerase activity"/>
    <property type="evidence" value="ECO:0007669"/>
    <property type="project" value="UniProtKB-KW"/>
</dbReference>
<dbReference type="InterPro" id="IPR000297">
    <property type="entry name" value="PPIase_PpiC"/>
</dbReference>
<feature type="non-terminal residue" evidence="7">
    <location>
        <position position="252"/>
    </location>
</feature>
<dbReference type="Pfam" id="PF00639">
    <property type="entry name" value="Rotamase"/>
    <property type="match status" value="1"/>
</dbReference>
<dbReference type="InterPro" id="IPR046357">
    <property type="entry name" value="PPIase_dom_sf"/>
</dbReference>
<keyword evidence="5" id="KW-0413">Isomerase</keyword>
<reference evidence="7" key="1">
    <citation type="journal article" date="2014" name="Front. Microbiol.">
        <title>High frequency of phylogenetically diverse reductive dehalogenase-homologous genes in deep subseafloor sedimentary metagenomes.</title>
        <authorList>
            <person name="Kawai M."/>
            <person name="Futagami T."/>
            <person name="Toyoda A."/>
            <person name="Takaki Y."/>
            <person name="Nishi S."/>
            <person name="Hori S."/>
            <person name="Arai W."/>
            <person name="Tsubouchi T."/>
            <person name="Morono Y."/>
            <person name="Uchiyama I."/>
            <person name="Ito T."/>
            <person name="Fujiyama A."/>
            <person name="Inagaki F."/>
            <person name="Takami H."/>
        </authorList>
    </citation>
    <scope>NUCLEOTIDE SEQUENCE</scope>
    <source>
        <strain evidence="7">Expedition CK06-06</strain>
    </source>
</reference>
<name>X0XUF4_9ZZZZ</name>
<dbReference type="EC" id="5.2.1.8" evidence="2"/>
<dbReference type="PROSITE" id="PS50198">
    <property type="entry name" value="PPIC_PPIASE_2"/>
    <property type="match status" value="2"/>
</dbReference>
<dbReference type="Gene3D" id="3.10.50.40">
    <property type="match status" value="2"/>
</dbReference>
<feature type="non-terminal residue" evidence="7">
    <location>
        <position position="1"/>
    </location>
</feature>
<proteinExistence type="predicted"/>
<protein>
    <recommendedName>
        <fullName evidence="2">peptidylprolyl isomerase</fullName>
        <ecNumber evidence="2">5.2.1.8</ecNumber>
    </recommendedName>
</protein>
<dbReference type="PANTHER" id="PTHR47245:SF1">
    <property type="entry name" value="FOLDASE PROTEIN PRSA"/>
    <property type="match status" value="1"/>
</dbReference>
<dbReference type="PANTHER" id="PTHR47245">
    <property type="entry name" value="PEPTIDYLPROLYL ISOMERASE"/>
    <property type="match status" value="1"/>
</dbReference>
<evidence type="ECO:0000256" key="2">
    <source>
        <dbReference type="ARBA" id="ARBA00013194"/>
    </source>
</evidence>
<dbReference type="PROSITE" id="PS01096">
    <property type="entry name" value="PPIC_PPIASE_1"/>
    <property type="match status" value="1"/>
</dbReference>
<comment type="caution">
    <text evidence="7">The sequence shown here is derived from an EMBL/GenBank/DDBJ whole genome shotgun (WGS) entry which is preliminary data.</text>
</comment>
<evidence type="ECO:0000313" key="7">
    <source>
        <dbReference type="EMBL" id="GAG40258.1"/>
    </source>
</evidence>
<evidence type="ECO:0000259" key="6">
    <source>
        <dbReference type="PROSITE" id="PS50198"/>
    </source>
</evidence>
<feature type="domain" description="PpiC" evidence="6">
    <location>
        <begin position="206"/>
        <end position="252"/>
    </location>
</feature>
<dbReference type="AlphaFoldDB" id="X0XUF4"/>